<feature type="region of interest" description="Disordered" evidence="1">
    <location>
        <begin position="506"/>
        <end position="585"/>
    </location>
</feature>
<feature type="compositionally biased region" description="Acidic residues" evidence="1">
    <location>
        <begin position="621"/>
        <end position="641"/>
    </location>
</feature>
<feature type="region of interest" description="Disordered" evidence="1">
    <location>
        <begin position="462"/>
        <end position="484"/>
    </location>
</feature>
<feature type="compositionally biased region" description="Basic and acidic residues" evidence="1">
    <location>
        <begin position="547"/>
        <end position="560"/>
    </location>
</feature>
<evidence type="ECO:0008006" key="4">
    <source>
        <dbReference type="Google" id="ProtNLM"/>
    </source>
</evidence>
<gene>
    <name evidence="2" type="ORF">EW146_g2832</name>
</gene>
<dbReference type="GO" id="GO:0005634">
    <property type="term" value="C:nucleus"/>
    <property type="evidence" value="ECO:0007669"/>
    <property type="project" value="TreeGrafter"/>
</dbReference>
<dbReference type="OrthoDB" id="27237at2759"/>
<feature type="region of interest" description="Disordered" evidence="1">
    <location>
        <begin position="151"/>
        <end position="176"/>
    </location>
</feature>
<dbReference type="Pfam" id="PF07093">
    <property type="entry name" value="SGT1"/>
    <property type="match status" value="1"/>
</dbReference>
<dbReference type="AlphaFoldDB" id="A0A4S4LZQ6"/>
<dbReference type="PANTHER" id="PTHR13060:SF0">
    <property type="entry name" value="PROTEIN ECDYSONELESS HOMOLOG"/>
    <property type="match status" value="1"/>
</dbReference>
<evidence type="ECO:0000313" key="2">
    <source>
        <dbReference type="EMBL" id="THH18092.1"/>
    </source>
</evidence>
<feature type="compositionally biased region" description="Basic and acidic residues" evidence="1">
    <location>
        <begin position="467"/>
        <end position="484"/>
    </location>
</feature>
<evidence type="ECO:0000313" key="3">
    <source>
        <dbReference type="Proteomes" id="UP000310158"/>
    </source>
</evidence>
<protein>
    <recommendedName>
        <fullName evidence="4">SGT1-domain-containing protein</fullName>
    </recommendedName>
</protein>
<feature type="region of interest" description="Disordered" evidence="1">
    <location>
        <begin position="683"/>
        <end position="785"/>
    </location>
</feature>
<dbReference type="PANTHER" id="PTHR13060">
    <property type="entry name" value="SGT1 PROTEIN HSGT1 SUPPRESSOR OF GCR2"/>
    <property type="match status" value="1"/>
</dbReference>
<feature type="compositionally biased region" description="Acidic residues" evidence="1">
    <location>
        <begin position="535"/>
        <end position="546"/>
    </location>
</feature>
<name>A0A4S4LZQ6_9AGAM</name>
<feature type="compositionally biased region" description="Acidic residues" evidence="1">
    <location>
        <begin position="517"/>
        <end position="527"/>
    </location>
</feature>
<feature type="compositionally biased region" description="Basic and acidic residues" evidence="1">
    <location>
        <begin position="507"/>
        <end position="516"/>
    </location>
</feature>
<organism evidence="2 3">
    <name type="scientific">Bondarzewia mesenterica</name>
    <dbReference type="NCBI Taxonomy" id="1095465"/>
    <lineage>
        <taxon>Eukaryota</taxon>
        <taxon>Fungi</taxon>
        <taxon>Dikarya</taxon>
        <taxon>Basidiomycota</taxon>
        <taxon>Agaricomycotina</taxon>
        <taxon>Agaricomycetes</taxon>
        <taxon>Russulales</taxon>
        <taxon>Bondarzewiaceae</taxon>
        <taxon>Bondarzewia</taxon>
    </lineage>
</organism>
<feature type="region of interest" description="Disordered" evidence="1">
    <location>
        <begin position="598"/>
        <end position="647"/>
    </location>
</feature>
<dbReference type="InterPro" id="IPR010770">
    <property type="entry name" value="Ecd"/>
</dbReference>
<sequence length="855" mass="95470">MDDIFNRTPSIAEDTLQYSIYPAPGSSDRASVTTFAVAIQSFVDSVLAGFIWHRDSFELKVVEDTDNDDWMLEGRMRVGDSVDDEWCTVWLLREISAKWDLVISVYDSDGEFLLIEAADSLPSWVTPSNAENRVWIYKSRLHLIDLSHVSPPSSKRRRRSLPGAKDDDAEGEALNGDQEDFIDVNTALSLVRDTIIKTLAPAEVEQAVWQRISGYPTALKQHVHTTKAILPVDVAKALSVNPSLVQKAVETFYTRDALQLRAAHKMSRFPPDPSTPRLLTMSRTAYAQLVGQKFYPPKIFGRWQEKEGSQEWRWKDIGMKIACGFEMLYQESKGRSEASKRSLESIKSSSDARKDALRRNSEYTKYIRSLMSAGYFQGELEGSLLWNALEDKAAEIFVQTQREDDASRPSFASLVTAAILKASPEATQPSQGLEDSDDWLNVDAQDFDRMLEKRLGVYKSGAQAKSDAMDVDHPEVEQTEEDRIAKEQASKLQDLAKKVENFLGGKGDIEGAKFEDEQSSGDEMSELSDERFSDNESESDSDDRDLTDDAARAARQEAMDKLVPGIHPSEYGQMPASFHSHSQRVASATVETDIVGEVDVSAHEQKPVRPPILPRDKYEGVESDEETDEEEPVDEEEDEEDRPQVVGEMEVDMEEETDEFLEFSRQALGISDEQWGDIIRERKSRGAFVPSHVLTESRSPKKTTRAPVDQTSTSEPQLRQPQPGPRPNANPKLDSFEAVMQAMDAELSRSRSQKTQTAKPESTMEAGADKGKGKAKATTIEEGTDIEAAMDAELQAALERGEDDEEFNLAGDSGMDYNLIKNFLESFRSQAGLSGPVSNLAGRLQPGWSLPRDET</sequence>
<comment type="caution">
    <text evidence="2">The sequence shown here is derived from an EMBL/GenBank/DDBJ whole genome shotgun (WGS) entry which is preliminary data.</text>
</comment>
<feature type="region of interest" description="Disordered" evidence="1">
    <location>
        <begin position="834"/>
        <end position="855"/>
    </location>
</feature>
<feature type="compositionally biased region" description="Acidic residues" evidence="1">
    <location>
        <begin position="167"/>
        <end position="176"/>
    </location>
</feature>
<proteinExistence type="predicted"/>
<dbReference type="EMBL" id="SGPL01000087">
    <property type="protein sequence ID" value="THH18092.1"/>
    <property type="molecule type" value="Genomic_DNA"/>
</dbReference>
<evidence type="ECO:0000256" key="1">
    <source>
        <dbReference type="SAM" id="MobiDB-lite"/>
    </source>
</evidence>
<reference evidence="2 3" key="1">
    <citation type="submission" date="2019-02" db="EMBL/GenBank/DDBJ databases">
        <title>Genome sequencing of the rare red list fungi Bondarzewia mesenterica.</title>
        <authorList>
            <person name="Buettner E."/>
            <person name="Kellner H."/>
        </authorList>
    </citation>
    <scope>NUCLEOTIDE SEQUENCE [LARGE SCALE GENOMIC DNA]</scope>
    <source>
        <strain evidence="2 3">DSM 108281</strain>
    </source>
</reference>
<accession>A0A4S4LZQ6</accession>
<keyword evidence="3" id="KW-1185">Reference proteome</keyword>
<dbReference type="Proteomes" id="UP000310158">
    <property type="component" value="Unassembled WGS sequence"/>
</dbReference>